<dbReference type="EMBL" id="PEXV01000023">
    <property type="protein sequence ID" value="PIS41882.1"/>
    <property type="molecule type" value="Genomic_DNA"/>
</dbReference>
<gene>
    <name evidence="2" type="ORF">COT25_00620</name>
</gene>
<evidence type="ECO:0000313" key="2">
    <source>
        <dbReference type="EMBL" id="PIS41882.1"/>
    </source>
</evidence>
<protein>
    <submittedName>
        <fullName evidence="2">Uncharacterized protein</fullName>
    </submittedName>
</protein>
<reference evidence="3" key="1">
    <citation type="submission" date="2017-09" db="EMBL/GenBank/DDBJ databases">
        <title>Depth-based differentiation of microbial function through sediment-hosted aquifers and enrichment of novel symbionts in the deep terrestrial subsurface.</title>
        <authorList>
            <person name="Probst A.J."/>
            <person name="Ladd B."/>
            <person name="Jarett J.K."/>
            <person name="Geller-Mcgrath D.E."/>
            <person name="Sieber C.M.K."/>
            <person name="Emerson J.B."/>
            <person name="Anantharaman K."/>
            <person name="Thomas B.C."/>
            <person name="Malmstrom R."/>
            <person name="Stieglmeier M."/>
            <person name="Klingl A."/>
            <person name="Woyke T."/>
            <person name="Ryan C.M."/>
            <person name="Banfield J.F."/>
        </authorList>
    </citation>
    <scope>NUCLEOTIDE SEQUENCE [LARGE SCALE GENOMIC DNA]</scope>
</reference>
<organism evidence="2 3">
    <name type="scientific">Candidatus Kerfeldbacteria bacterium CG08_land_8_20_14_0_20_42_7</name>
    <dbReference type="NCBI Taxonomy" id="2014245"/>
    <lineage>
        <taxon>Bacteria</taxon>
        <taxon>Candidatus Kerfeldiibacteriota</taxon>
    </lineage>
</organism>
<keyword evidence="1" id="KW-0812">Transmembrane</keyword>
<comment type="caution">
    <text evidence="2">The sequence shown here is derived from an EMBL/GenBank/DDBJ whole genome shotgun (WGS) entry which is preliminary data.</text>
</comment>
<feature type="transmembrane region" description="Helical" evidence="1">
    <location>
        <begin position="9"/>
        <end position="32"/>
    </location>
</feature>
<dbReference type="AlphaFoldDB" id="A0A2H0YVW5"/>
<sequence>MTLRKFFKAIWKILVYGFAATGVILVVGFFAIKFHITDEKGVVDSHNNDFQELSNTSTNNSTNLWTADSVGTLKTIDELIVYLETLRKTKSEMLCEIQDLGTLYPKNASTILNEYTIAYNDTLTKKMLFAADLQVKDNGKEIPTDCDPKQVSEEDIATSLDSTVGENLYPWINTDEWATISSAITKDKEAIDTAAKKAEIDPRLIVANLTVEQLRLFHSQRELFEKFFQPLTILGNATKISLGVMGIKEATAKQIEERLKDSSSPYYLGPDHEHDLDFSSNDPDTERYNRLTTENDYYYSYLYGGLYMKQMMTQWENAGLSISDRPEIIGTLFNVGFNQSKPNENPKVGGSTITIRDKKYSFGSLSFEFYYSGELATEFPLTID</sequence>
<accession>A0A2H0YVW5</accession>
<name>A0A2H0YVW5_9BACT</name>
<proteinExistence type="predicted"/>
<evidence type="ECO:0000313" key="3">
    <source>
        <dbReference type="Proteomes" id="UP000228711"/>
    </source>
</evidence>
<keyword evidence="1" id="KW-0472">Membrane</keyword>
<dbReference type="Proteomes" id="UP000228711">
    <property type="component" value="Unassembled WGS sequence"/>
</dbReference>
<keyword evidence="1" id="KW-1133">Transmembrane helix</keyword>
<evidence type="ECO:0000256" key="1">
    <source>
        <dbReference type="SAM" id="Phobius"/>
    </source>
</evidence>